<protein>
    <submittedName>
        <fullName evidence="1">Uncharacterized protein</fullName>
    </submittedName>
</protein>
<dbReference type="Proteomes" id="UP000031737">
    <property type="component" value="Unassembled WGS sequence"/>
</dbReference>
<proteinExistence type="predicted"/>
<reference evidence="1 2" key="1">
    <citation type="submission" date="2013-07" db="EMBL/GenBank/DDBJ databases">
        <authorList>
            <person name="Stoco P.H."/>
            <person name="Wagner G."/>
            <person name="Gerber A."/>
            <person name="Zaha A."/>
            <person name="Thompson C."/>
            <person name="Bartholomeu D.C."/>
            <person name="Luckemeyer D.D."/>
            <person name="Bahia D."/>
            <person name="Loreto E."/>
            <person name="Prestes E.B."/>
            <person name="Lima F.M."/>
            <person name="Rodrigues-Luiz G."/>
            <person name="Vallejo G.A."/>
            <person name="Filho J.F."/>
            <person name="Monteiro K.M."/>
            <person name="Tyler K.M."/>
            <person name="de Almeida L.G."/>
            <person name="Ortiz M.F."/>
            <person name="Siervo M.A."/>
            <person name="de Moraes M.H."/>
            <person name="Cunha O.L."/>
            <person name="Mendonca-Neto R."/>
            <person name="Silva R."/>
            <person name="Teixeira S.M."/>
            <person name="Murta S.M."/>
            <person name="Sincero T.C."/>
            <person name="Mendes T.A."/>
            <person name="Urmenyi T.P."/>
            <person name="Silva V.G."/>
            <person name="da Rocha W.D."/>
            <person name="Andersson B."/>
            <person name="Romanha A.J."/>
            <person name="Steindel M."/>
            <person name="de Vasconcelos A.T."/>
            <person name="Grisard E.C."/>
        </authorList>
    </citation>
    <scope>NUCLEOTIDE SEQUENCE [LARGE SCALE GENOMIC DNA]</scope>
    <source>
        <strain evidence="1 2">SC58</strain>
    </source>
</reference>
<accession>A0A061IUQ4</accession>
<dbReference type="VEuPathDB" id="TriTrypDB:TRSC58_05934"/>
<evidence type="ECO:0000313" key="2">
    <source>
        <dbReference type="Proteomes" id="UP000031737"/>
    </source>
</evidence>
<organism evidence="1 2">
    <name type="scientific">Trypanosoma rangeli SC58</name>
    <dbReference type="NCBI Taxonomy" id="429131"/>
    <lineage>
        <taxon>Eukaryota</taxon>
        <taxon>Discoba</taxon>
        <taxon>Euglenozoa</taxon>
        <taxon>Kinetoplastea</taxon>
        <taxon>Metakinetoplastina</taxon>
        <taxon>Trypanosomatida</taxon>
        <taxon>Trypanosomatidae</taxon>
        <taxon>Trypanosoma</taxon>
        <taxon>Herpetosoma</taxon>
    </lineage>
</organism>
<dbReference type="OrthoDB" id="269275at2759"/>
<evidence type="ECO:0000313" key="1">
    <source>
        <dbReference type="EMBL" id="ESL06394.1"/>
    </source>
</evidence>
<comment type="caution">
    <text evidence="1">The sequence shown here is derived from an EMBL/GenBank/DDBJ whole genome shotgun (WGS) entry which is preliminary data.</text>
</comment>
<name>A0A061IUQ4_TRYRA</name>
<sequence>MRRQFPLHCGKMEVVLPKPESPIPAAIKPISPALLYRRLLKLYIRKFDTDNKTIIAAWKQTRFEFWYHRNDTPEVAELHNIRGQQIYEAIRAGLIPVYTDSKTNETFLKYDSDTLKAAHNHIDPVDAEEFIRRYHDKIPPEDVAEMRATLKKLGRWKGPNELRDEDLHHLKRKVTRKMKCTDPND</sequence>
<dbReference type="EMBL" id="AUPL01005934">
    <property type="protein sequence ID" value="ESL06394.1"/>
    <property type="molecule type" value="Genomic_DNA"/>
</dbReference>
<keyword evidence="2" id="KW-1185">Reference proteome</keyword>
<gene>
    <name evidence="1" type="ORF">TRSC58_05934</name>
</gene>
<dbReference type="AlphaFoldDB" id="A0A061IUQ4"/>